<evidence type="ECO:0000256" key="2">
    <source>
        <dbReference type="ARBA" id="ARBA00006656"/>
    </source>
</evidence>
<dbReference type="FunFam" id="2.60.120.970:FF:000017">
    <property type="entry name" value="Bone morphogenetic protein 8a"/>
    <property type="match status" value="1"/>
</dbReference>
<dbReference type="Pfam" id="PF00019">
    <property type="entry name" value="TGF_beta"/>
    <property type="match status" value="1"/>
</dbReference>
<dbReference type="InterPro" id="IPR015615">
    <property type="entry name" value="TGF-beta-rel"/>
</dbReference>
<reference evidence="14" key="2">
    <citation type="submission" date="2025-08" db="UniProtKB">
        <authorList>
            <consortium name="Ensembl"/>
        </authorList>
    </citation>
    <scope>IDENTIFICATION</scope>
</reference>
<sequence length="443" mass="49759">KSCHFTLSFYCLCVSHDSKYTYRRLLQLPLFPVALLLAPLLLCLWGHQAQGVVHSSFRRLSSREKKEMQREILSILGLPGRPRPHPPLRPPSSAPLFMLDLYHAVSAKGDEGNGMGNWVGGLGFGGADGLTGHVSHAALPTLNTYTAPLGTVVSEADTVMSFVNLVEQERDLLQPRPYWKEFRFDLTPLPQGETVTAAEFRIYKTLTMGQRANRSLHISVYEIQRENKHREPELVLLDMQSVPAGQEGWLAFDVTSASNRWLLHPRSNLGIRLYVETEEDRSLSAGWVGLVGRRGPRSKQPFMVTFFRASQAPCRPPRAVKPNPHKKKPKYDLHVNSGRQACKRHELYVSFSDLGWKDWVLAPTGYSAFYCDGECLYPLGSCMNATNHAMIQLVVHLLKPDEVPKACCAPTKLSPISVLFYDDNNNVILKKHRNMVVKTCGCL</sequence>
<keyword evidence="9 12" id="KW-0339">Growth factor</keyword>
<reference evidence="14" key="1">
    <citation type="submission" date="2020-07" db="EMBL/GenBank/DDBJ databases">
        <title>A long reads based de novo assembly of the rainbow trout Arlee double haploid line genome.</title>
        <authorList>
            <person name="Gao G."/>
            <person name="Palti Y."/>
        </authorList>
    </citation>
    <scope>NUCLEOTIDE SEQUENCE [LARGE SCALE GENOMIC DNA]</scope>
</reference>
<dbReference type="PROSITE" id="PS51362">
    <property type="entry name" value="TGF_BETA_2"/>
    <property type="match status" value="1"/>
</dbReference>
<dbReference type="GO" id="GO:0005125">
    <property type="term" value="F:cytokine activity"/>
    <property type="evidence" value="ECO:0007669"/>
    <property type="project" value="UniProtKB-KW"/>
</dbReference>
<keyword evidence="3" id="KW-0217">Developmental protein</keyword>
<evidence type="ECO:0000256" key="7">
    <source>
        <dbReference type="ARBA" id="ARBA00022782"/>
    </source>
</evidence>
<keyword evidence="7" id="KW-0221">Differentiation</keyword>
<dbReference type="GO" id="GO:0008083">
    <property type="term" value="F:growth factor activity"/>
    <property type="evidence" value="ECO:0007669"/>
    <property type="project" value="UniProtKB-KW"/>
</dbReference>
<feature type="domain" description="TGF-beta family profile" evidence="13">
    <location>
        <begin position="315"/>
        <end position="443"/>
    </location>
</feature>
<accession>A0A8C7USX1</accession>
<dbReference type="PANTHER" id="PTHR11848">
    <property type="entry name" value="TGF-BETA FAMILY"/>
    <property type="match status" value="1"/>
</dbReference>
<comment type="subcellular location">
    <subcellularLocation>
        <location evidence="1">Secreted</location>
    </subcellularLocation>
</comment>
<dbReference type="FunFam" id="2.10.90.10:FF:000020">
    <property type="entry name" value="bone morphogenetic protein 8B"/>
    <property type="match status" value="1"/>
</dbReference>
<dbReference type="PROSITE" id="PS00250">
    <property type="entry name" value="TGF_BETA_1"/>
    <property type="match status" value="1"/>
</dbReference>
<evidence type="ECO:0000256" key="1">
    <source>
        <dbReference type="ARBA" id="ARBA00004613"/>
    </source>
</evidence>
<keyword evidence="6" id="KW-0732">Signal</keyword>
<dbReference type="InterPro" id="IPR017948">
    <property type="entry name" value="TGFb_CS"/>
</dbReference>
<evidence type="ECO:0000256" key="6">
    <source>
        <dbReference type="ARBA" id="ARBA00022729"/>
    </source>
</evidence>
<evidence type="ECO:0000313" key="14">
    <source>
        <dbReference type="Ensembl" id="ENSOMYP00000097496.2"/>
    </source>
</evidence>
<evidence type="ECO:0000256" key="8">
    <source>
        <dbReference type="ARBA" id="ARBA00022855"/>
    </source>
</evidence>
<evidence type="ECO:0000256" key="12">
    <source>
        <dbReference type="RuleBase" id="RU000354"/>
    </source>
</evidence>
<dbReference type="InterPro" id="IPR029034">
    <property type="entry name" value="Cystine-knot_cytokine"/>
</dbReference>
<keyword evidence="5" id="KW-0964">Secreted</keyword>
<dbReference type="PANTHER" id="PTHR11848:SF119">
    <property type="entry name" value="TGF-BETA FAMILY PROFILE DOMAIN-CONTAINING PROTEIN"/>
    <property type="match status" value="1"/>
</dbReference>
<dbReference type="SUPFAM" id="SSF57501">
    <property type="entry name" value="Cystine-knot cytokines"/>
    <property type="match status" value="1"/>
</dbReference>
<comment type="similarity">
    <text evidence="2 12">Belongs to the TGF-beta family.</text>
</comment>
<proteinExistence type="inferred from homology"/>
<dbReference type="Pfam" id="PF00688">
    <property type="entry name" value="TGFb_propeptide"/>
    <property type="match status" value="1"/>
</dbReference>
<name>A0A8C7USX1_ONCMY</name>
<keyword evidence="10" id="KW-1015">Disulfide bond</keyword>
<dbReference type="Gene3D" id="2.60.120.970">
    <property type="match status" value="1"/>
</dbReference>
<reference evidence="14" key="3">
    <citation type="submission" date="2025-09" db="UniProtKB">
        <authorList>
            <consortium name="Ensembl"/>
        </authorList>
    </citation>
    <scope>IDENTIFICATION</scope>
</reference>
<keyword evidence="11" id="KW-0325">Glycoprotein</keyword>
<evidence type="ECO:0000256" key="3">
    <source>
        <dbReference type="ARBA" id="ARBA00022473"/>
    </source>
</evidence>
<organism evidence="14 15">
    <name type="scientific">Oncorhynchus mykiss</name>
    <name type="common">Rainbow trout</name>
    <name type="synonym">Salmo gairdneri</name>
    <dbReference type="NCBI Taxonomy" id="8022"/>
    <lineage>
        <taxon>Eukaryota</taxon>
        <taxon>Metazoa</taxon>
        <taxon>Chordata</taxon>
        <taxon>Craniata</taxon>
        <taxon>Vertebrata</taxon>
        <taxon>Euteleostomi</taxon>
        <taxon>Actinopterygii</taxon>
        <taxon>Neopterygii</taxon>
        <taxon>Teleostei</taxon>
        <taxon>Protacanthopterygii</taxon>
        <taxon>Salmoniformes</taxon>
        <taxon>Salmonidae</taxon>
        <taxon>Salmoninae</taxon>
        <taxon>Oncorhynchus</taxon>
    </lineage>
</organism>
<keyword evidence="4" id="KW-0202">Cytokine</keyword>
<dbReference type="Ensembl" id="ENSOMYT00000105898.2">
    <property type="protein sequence ID" value="ENSOMYP00000097496.2"/>
    <property type="gene ID" value="ENSOMYG00000044321.2"/>
</dbReference>
<protein>
    <submittedName>
        <fullName evidence="14">Bone morphogenetic protein 8a</fullName>
    </submittedName>
</protein>
<evidence type="ECO:0000256" key="10">
    <source>
        <dbReference type="ARBA" id="ARBA00023157"/>
    </source>
</evidence>
<evidence type="ECO:0000256" key="4">
    <source>
        <dbReference type="ARBA" id="ARBA00022514"/>
    </source>
</evidence>
<dbReference type="GO" id="GO:0030154">
    <property type="term" value="P:cell differentiation"/>
    <property type="evidence" value="ECO:0007669"/>
    <property type="project" value="UniProtKB-KW"/>
</dbReference>
<dbReference type="AlphaFoldDB" id="A0A8C7USX1"/>
<keyword evidence="15" id="KW-1185">Reference proteome</keyword>
<evidence type="ECO:0000313" key="15">
    <source>
        <dbReference type="Proteomes" id="UP000694395"/>
    </source>
</evidence>
<dbReference type="Gene3D" id="2.10.90.10">
    <property type="entry name" value="Cystine-knot cytokines"/>
    <property type="match status" value="1"/>
</dbReference>
<evidence type="ECO:0000256" key="9">
    <source>
        <dbReference type="ARBA" id="ARBA00023030"/>
    </source>
</evidence>
<evidence type="ECO:0000256" key="5">
    <source>
        <dbReference type="ARBA" id="ARBA00022525"/>
    </source>
</evidence>
<dbReference type="SMART" id="SM00204">
    <property type="entry name" value="TGFB"/>
    <property type="match status" value="1"/>
</dbReference>
<dbReference type="InterPro" id="IPR001111">
    <property type="entry name" value="TGF-b_propeptide"/>
</dbReference>
<keyword evidence="8" id="KW-0892">Osteogenesis</keyword>
<dbReference type="GeneTree" id="ENSGT00940000155272"/>
<evidence type="ECO:0000256" key="11">
    <source>
        <dbReference type="ARBA" id="ARBA00023180"/>
    </source>
</evidence>
<dbReference type="GO" id="GO:0001503">
    <property type="term" value="P:ossification"/>
    <property type="evidence" value="ECO:0007669"/>
    <property type="project" value="UniProtKB-KW"/>
</dbReference>
<dbReference type="GO" id="GO:0005615">
    <property type="term" value="C:extracellular space"/>
    <property type="evidence" value="ECO:0007669"/>
    <property type="project" value="UniProtKB-KW"/>
</dbReference>
<dbReference type="Proteomes" id="UP000694395">
    <property type="component" value="Chromosome 18"/>
</dbReference>
<dbReference type="InterPro" id="IPR001839">
    <property type="entry name" value="TGF-b_C"/>
</dbReference>
<evidence type="ECO:0000259" key="13">
    <source>
        <dbReference type="PROSITE" id="PS51362"/>
    </source>
</evidence>